<keyword evidence="3" id="KW-0813">Transport</keyword>
<dbReference type="InterPro" id="IPR000522">
    <property type="entry name" value="ABC_transptr_permease_BtuC"/>
</dbReference>
<dbReference type="InterPro" id="IPR037294">
    <property type="entry name" value="ABC_BtuC-like"/>
</dbReference>
<evidence type="ECO:0000256" key="3">
    <source>
        <dbReference type="ARBA" id="ARBA00022448"/>
    </source>
</evidence>
<feature type="transmembrane region" description="Helical" evidence="8">
    <location>
        <begin position="14"/>
        <end position="40"/>
    </location>
</feature>
<keyword evidence="7 8" id="KW-0472">Membrane</keyword>
<evidence type="ECO:0000256" key="4">
    <source>
        <dbReference type="ARBA" id="ARBA00022475"/>
    </source>
</evidence>
<feature type="transmembrane region" description="Helical" evidence="8">
    <location>
        <begin position="97"/>
        <end position="116"/>
    </location>
</feature>
<gene>
    <name evidence="9" type="ORF">J2S05_003250</name>
</gene>
<feature type="transmembrane region" description="Helical" evidence="8">
    <location>
        <begin position="160"/>
        <end position="180"/>
    </location>
</feature>
<keyword evidence="5 8" id="KW-0812">Transmembrane</keyword>
<dbReference type="Proteomes" id="UP001225034">
    <property type="component" value="Unassembled WGS sequence"/>
</dbReference>
<evidence type="ECO:0000313" key="10">
    <source>
        <dbReference type="Proteomes" id="UP001225034"/>
    </source>
</evidence>
<feature type="transmembrane region" description="Helical" evidence="8">
    <location>
        <begin position="65"/>
        <end position="85"/>
    </location>
</feature>
<keyword evidence="4" id="KW-1003">Cell membrane</keyword>
<dbReference type="PANTHER" id="PTHR30472:SF64">
    <property type="entry name" value="IRON(3+)-HYDROXAMATE IMPORT SYSTEM PERMEASE PROTEIN FHUG"/>
    <property type="match status" value="1"/>
</dbReference>
<feature type="transmembrane region" description="Helical" evidence="8">
    <location>
        <begin position="192"/>
        <end position="217"/>
    </location>
</feature>
<comment type="subcellular location">
    <subcellularLocation>
        <location evidence="1">Cell membrane</location>
        <topology evidence="1">Multi-pass membrane protein</topology>
    </subcellularLocation>
</comment>
<evidence type="ECO:0000256" key="2">
    <source>
        <dbReference type="ARBA" id="ARBA00007935"/>
    </source>
</evidence>
<evidence type="ECO:0000256" key="7">
    <source>
        <dbReference type="ARBA" id="ARBA00023136"/>
    </source>
</evidence>
<dbReference type="CDD" id="cd06550">
    <property type="entry name" value="TM_ABC_iron-siderophores_like"/>
    <property type="match status" value="1"/>
</dbReference>
<feature type="transmembrane region" description="Helical" evidence="8">
    <location>
        <begin position="250"/>
        <end position="276"/>
    </location>
</feature>
<organism evidence="9 10">
    <name type="scientific">Alkalicoccobacillus murimartini</name>
    <dbReference type="NCBI Taxonomy" id="171685"/>
    <lineage>
        <taxon>Bacteria</taxon>
        <taxon>Bacillati</taxon>
        <taxon>Bacillota</taxon>
        <taxon>Bacilli</taxon>
        <taxon>Bacillales</taxon>
        <taxon>Bacillaceae</taxon>
        <taxon>Alkalicoccobacillus</taxon>
    </lineage>
</organism>
<proteinExistence type="inferred from homology"/>
<dbReference type="EMBL" id="JAUSUA010000005">
    <property type="protein sequence ID" value="MDQ0208439.1"/>
    <property type="molecule type" value="Genomic_DNA"/>
</dbReference>
<evidence type="ECO:0000256" key="6">
    <source>
        <dbReference type="ARBA" id="ARBA00022989"/>
    </source>
</evidence>
<sequence>MDLSTITKQSKKPYIIMAVVAVSIISMFFLSLNLGLIRIAPLDVLRTLSGMGSERDALVLFQFRLPRMVIALLIGAGLAVSGAILQSVSQNGLADPGILGINTGAGFAVVLFIYFFQGSLTGLGTLSIFIMPFFALLGASLAAFLIYTIAWKKGITPVRLILVGIGINAAFSAALIIFQLKMNPRDFMQATIWLAGSIWGTNWKFVLATLPWIVILLPITMYKARFLNVLNLGDQIATNLGTRVERERRILLFLSVALAGACVAVGGGIAFLGLIAPHIARRLVGPKHQFLVPCSALIGALLLLVADMIGRNILQPSEIPVGLVVAVLGAPYFIYLLIKTP</sequence>
<dbReference type="Gene3D" id="1.10.3470.10">
    <property type="entry name" value="ABC transporter involved in vitamin B12 uptake, BtuC"/>
    <property type="match status" value="1"/>
</dbReference>
<dbReference type="PANTHER" id="PTHR30472">
    <property type="entry name" value="FERRIC ENTEROBACTIN TRANSPORT SYSTEM PERMEASE PROTEIN"/>
    <property type="match status" value="1"/>
</dbReference>
<accession>A0ABT9YN51</accession>
<keyword evidence="6 8" id="KW-1133">Transmembrane helix</keyword>
<reference evidence="9 10" key="1">
    <citation type="submission" date="2023-07" db="EMBL/GenBank/DDBJ databases">
        <title>Genomic Encyclopedia of Type Strains, Phase IV (KMG-IV): sequencing the most valuable type-strain genomes for metagenomic binning, comparative biology and taxonomic classification.</title>
        <authorList>
            <person name="Goeker M."/>
        </authorList>
    </citation>
    <scope>NUCLEOTIDE SEQUENCE [LARGE SCALE GENOMIC DNA]</scope>
    <source>
        <strain evidence="9 10">DSM 19154</strain>
    </source>
</reference>
<feature type="transmembrane region" description="Helical" evidence="8">
    <location>
        <begin position="321"/>
        <end position="338"/>
    </location>
</feature>
<evidence type="ECO:0000313" key="9">
    <source>
        <dbReference type="EMBL" id="MDQ0208439.1"/>
    </source>
</evidence>
<protein>
    <submittedName>
        <fullName evidence="9">Iron complex transport system permease protein</fullName>
    </submittedName>
</protein>
<keyword evidence="10" id="KW-1185">Reference proteome</keyword>
<dbReference type="Pfam" id="PF01032">
    <property type="entry name" value="FecCD"/>
    <property type="match status" value="1"/>
</dbReference>
<evidence type="ECO:0000256" key="8">
    <source>
        <dbReference type="SAM" id="Phobius"/>
    </source>
</evidence>
<dbReference type="SUPFAM" id="SSF81345">
    <property type="entry name" value="ABC transporter involved in vitamin B12 uptake, BtuC"/>
    <property type="match status" value="1"/>
</dbReference>
<evidence type="ECO:0000256" key="5">
    <source>
        <dbReference type="ARBA" id="ARBA00022692"/>
    </source>
</evidence>
<comment type="similarity">
    <text evidence="2">Belongs to the binding-protein-dependent transport system permease family. FecCD subfamily.</text>
</comment>
<feature type="transmembrane region" description="Helical" evidence="8">
    <location>
        <begin position="128"/>
        <end position="148"/>
    </location>
</feature>
<evidence type="ECO:0000256" key="1">
    <source>
        <dbReference type="ARBA" id="ARBA00004651"/>
    </source>
</evidence>
<feature type="transmembrane region" description="Helical" evidence="8">
    <location>
        <begin position="288"/>
        <end position="309"/>
    </location>
</feature>
<comment type="caution">
    <text evidence="9">The sequence shown here is derived from an EMBL/GenBank/DDBJ whole genome shotgun (WGS) entry which is preliminary data.</text>
</comment>
<name>A0ABT9YN51_9BACI</name>